<feature type="transmembrane region" description="Helical" evidence="5">
    <location>
        <begin position="173"/>
        <end position="193"/>
    </location>
</feature>
<feature type="transmembrane region" description="Helical" evidence="5">
    <location>
        <begin position="257"/>
        <end position="276"/>
    </location>
</feature>
<evidence type="ECO:0000256" key="4">
    <source>
        <dbReference type="ARBA" id="ARBA00023136"/>
    </source>
</evidence>
<keyword evidence="7" id="KW-0762">Sugar transport</keyword>
<dbReference type="PROSITE" id="PS50850">
    <property type="entry name" value="MFS"/>
    <property type="match status" value="1"/>
</dbReference>
<dbReference type="InterPro" id="IPR039672">
    <property type="entry name" value="MFS_2"/>
</dbReference>
<feature type="transmembrane region" description="Helical" evidence="5">
    <location>
        <begin position="311"/>
        <end position="334"/>
    </location>
</feature>
<keyword evidence="2 5" id="KW-0812">Transmembrane</keyword>
<evidence type="ECO:0000256" key="3">
    <source>
        <dbReference type="ARBA" id="ARBA00022989"/>
    </source>
</evidence>
<name>A0A6J4NRQ9_9PSEU</name>
<dbReference type="PANTHER" id="PTHR11328">
    <property type="entry name" value="MAJOR FACILITATOR SUPERFAMILY DOMAIN-CONTAINING PROTEIN"/>
    <property type="match status" value="1"/>
</dbReference>
<dbReference type="GO" id="GO:0015293">
    <property type="term" value="F:symporter activity"/>
    <property type="evidence" value="ECO:0007669"/>
    <property type="project" value="InterPro"/>
</dbReference>
<dbReference type="InterPro" id="IPR020846">
    <property type="entry name" value="MFS_dom"/>
</dbReference>
<feature type="transmembrane region" description="Helical" evidence="5">
    <location>
        <begin position="40"/>
        <end position="59"/>
    </location>
</feature>
<dbReference type="InterPro" id="IPR036259">
    <property type="entry name" value="MFS_trans_sf"/>
</dbReference>
<dbReference type="PANTHER" id="PTHR11328:SF24">
    <property type="entry name" value="MAJOR FACILITATOR SUPERFAMILY (MFS) PROFILE DOMAIN-CONTAINING PROTEIN"/>
    <property type="match status" value="1"/>
</dbReference>
<feature type="transmembrane region" description="Helical" evidence="5">
    <location>
        <begin position="288"/>
        <end position="305"/>
    </location>
</feature>
<evidence type="ECO:0000256" key="2">
    <source>
        <dbReference type="ARBA" id="ARBA00022692"/>
    </source>
</evidence>
<dbReference type="SUPFAM" id="SSF103473">
    <property type="entry name" value="MFS general substrate transporter"/>
    <property type="match status" value="1"/>
</dbReference>
<dbReference type="Pfam" id="PF13347">
    <property type="entry name" value="MFS_2"/>
    <property type="match status" value="1"/>
</dbReference>
<evidence type="ECO:0000313" key="7">
    <source>
        <dbReference type="EMBL" id="CAA9389872.1"/>
    </source>
</evidence>
<feature type="domain" description="Major facilitator superfamily (MFS) profile" evidence="6">
    <location>
        <begin position="1"/>
        <end position="419"/>
    </location>
</feature>
<keyword evidence="7" id="KW-0813">Transport</keyword>
<proteinExistence type="predicted"/>
<dbReference type="EMBL" id="CADCUS010000124">
    <property type="protein sequence ID" value="CAA9389872.1"/>
    <property type="molecule type" value="Genomic_DNA"/>
</dbReference>
<feature type="transmembrane region" description="Helical" evidence="5">
    <location>
        <begin position="104"/>
        <end position="124"/>
    </location>
</feature>
<keyword evidence="4 5" id="KW-0472">Membrane</keyword>
<accession>A0A6J4NRQ9</accession>
<feature type="transmembrane region" description="Helical" evidence="5">
    <location>
        <begin position="397"/>
        <end position="417"/>
    </location>
</feature>
<dbReference type="GO" id="GO:0005886">
    <property type="term" value="C:plasma membrane"/>
    <property type="evidence" value="ECO:0007669"/>
    <property type="project" value="UniProtKB-SubCell"/>
</dbReference>
<feature type="transmembrane region" description="Helical" evidence="5">
    <location>
        <begin position="225"/>
        <end position="251"/>
    </location>
</feature>
<feature type="transmembrane region" description="Helical" evidence="5">
    <location>
        <begin position="354"/>
        <end position="377"/>
    </location>
</feature>
<protein>
    <submittedName>
        <fullName evidence="7">Putative GPH family sugar transporter</fullName>
    </submittedName>
</protein>
<feature type="transmembrane region" description="Helical" evidence="5">
    <location>
        <begin position="145"/>
        <end position="167"/>
    </location>
</feature>
<evidence type="ECO:0000256" key="1">
    <source>
        <dbReference type="ARBA" id="ARBA00004651"/>
    </source>
</evidence>
<evidence type="ECO:0000259" key="6">
    <source>
        <dbReference type="PROSITE" id="PS50850"/>
    </source>
</evidence>
<dbReference type="Gene3D" id="1.20.1250.20">
    <property type="entry name" value="MFS general substrate transporter like domains"/>
    <property type="match status" value="2"/>
</dbReference>
<keyword evidence="3 5" id="KW-1133">Transmembrane helix</keyword>
<feature type="transmembrane region" description="Helical" evidence="5">
    <location>
        <begin position="12"/>
        <end position="34"/>
    </location>
</feature>
<dbReference type="GO" id="GO:0008643">
    <property type="term" value="P:carbohydrate transport"/>
    <property type="evidence" value="ECO:0007669"/>
    <property type="project" value="InterPro"/>
</dbReference>
<comment type="subcellular location">
    <subcellularLocation>
        <location evidence="1">Cell membrane</location>
        <topology evidence="1">Multi-pass membrane protein</topology>
    </subcellularLocation>
</comment>
<feature type="transmembrane region" description="Helical" evidence="5">
    <location>
        <begin position="80"/>
        <end position="98"/>
    </location>
</feature>
<evidence type="ECO:0000256" key="5">
    <source>
        <dbReference type="SAM" id="Phobius"/>
    </source>
</evidence>
<dbReference type="AlphaFoldDB" id="A0A6J4NRQ9"/>
<organism evidence="7">
    <name type="scientific">uncultured Pseudonocardia sp</name>
    <dbReference type="NCBI Taxonomy" id="211455"/>
    <lineage>
        <taxon>Bacteria</taxon>
        <taxon>Bacillati</taxon>
        <taxon>Actinomycetota</taxon>
        <taxon>Actinomycetes</taxon>
        <taxon>Pseudonocardiales</taxon>
        <taxon>Pseudonocardiaceae</taxon>
        <taxon>Pseudonocardia</taxon>
        <taxon>environmental samples</taxon>
    </lineage>
</organism>
<reference evidence="7" key="1">
    <citation type="submission" date="2020-02" db="EMBL/GenBank/DDBJ databases">
        <authorList>
            <person name="Meier V. D."/>
        </authorList>
    </citation>
    <scope>NUCLEOTIDE SEQUENCE</scope>
    <source>
        <strain evidence="7">AVDCRST_MAG66</strain>
    </source>
</reference>
<sequence>MSSLRARVRRGYALGSVATGTFGTVPGLLLLPYLTDELGVAAGVAGLVVFAPKAWDVVLNPVAGRISDRSTSPRGRRRPFLLGAGTALAAAFALLFAGPTAPPALGGLWVALLFLACATAYAFFQVPYVAMPAELTDDADERTRLMTGRVVVLALAILVSGAGAPLVVEAAGWPAMGAAVAAVLLLGAVGAYVGTRGAPEVAAPAPTGSLQAQLRVVAAVADFRWLLLTFVVQALGIGAMLAGVAYVARWLLGDPTAASLLFVAFVGPALVVTPLWERFARRRGKRAGWTASSLVLVVGALGLWAASGGSVLGTCLAAAVAGVGYAGAQVFPLAMLPDVAAADAAATGTTRTGVFTGVWTAGETLGLALGPGLYALVLQVGGYAAGAADQTPAARTAIVAGFALVPAVLVAVSLLALRRYTLDERSAGVR</sequence>
<gene>
    <name evidence="7" type="ORF">AVDCRST_MAG66-850</name>
</gene>